<dbReference type="CDD" id="cd07332">
    <property type="entry name" value="M48C_Oma1_like"/>
    <property type="match status" value="1"/>
</dbReference>
<keyword evidence="12" id="KW-1185">Reference proteome</keyword>
<feature type="domain" description="Peptidase M48" evidence="8">
    <location>
        <begin position="166"/>
        <end position="315"/>
    </location>
</feature>
<keyword evidence="7" id="KW-0472">Membrane</keyword>
<dbReference type="PANTHER" id="PTHR22726:SF1">
    <property type="entry name" value="METALLOENDOPEPTIDASE OMA1, MITOCHONDRIAL"/>
    <property type="match status" value="1"/>
</dbReference>
<evidence type="ECO:0000313" key="11">
    <source>
        <dbReference type="Proteomes" id="UP000275727"/>
    </source>
</evidence>
<evidence type="ECO:0000256" key="2">
    <source>
        <dbReference type="ARBA" id="ARBA00022723"/>
    </source>
</evidence>
<dbReference type="GO" id="GO:0004222">
    <property type="term" value="F:metalloendopeptidase activity"/>
    <property type="evidence" value="ECO:0007669"/>
    <property type="project" value="InterPro"/>
</dbReference>
<feature type="transmembrane region" description="Helical" evidence="7">
    <location>
        <begin position="93"/>
        <end position="112"/>
    </location>
</feature>
<keyword evidence="3 6" id="KW-0378">Hydrolase</keyword>
<keyword evidence="4 6" id="KW-0862">Zinc</keyword>
<dbReference type="InterPro" id="IPR051156">
    <property type="entry name" value="Mito/Outer_Membr_Metalloprot"/>
</dbReference>
<evidence type="ECO:0000256" key="5">
    <source>
        <dbReference type="ARBA" id="ARBA00023049"/>
    </source>
</evidence>
<accession>A0AAD1D5J8</accession>
<keyword evidence="7" id="KW-1133">Transmembrane helix</keyword>
<dbReference type="EMBL" id="RBWX01000007">
    <property type="protein sequence ID" value="RKS90867.1"/>
    <property type="molecule type" value="Genomic_DNA"/>
</dbReference>
<dbReference type="Proteomes" id="UP000276029">
    <property type="component" value="Unassembled WGS sequence"/>
</dbReference>
<dbReference type="GO" id="GO:0051603">
    <property type="term" value="P:proteolysis involved in protein catabolic process"/>
    <property type="evidence" value="ECO:0007669"/>
    <property type="project" value="TreeGrafter"/>
</dbReference>
<dbReference type="Gene3D" id="3.30.2010.10">
    <property type="entry name" value="Metalloproteases ('zincins'), catalytic domain"/>
    <property type="match status" value="1"/>
</dbReference>
<evidence type="ECO:0000313" key="10">
    <source>
        <dbReference type="EMBL" id="RKS90867.1"/>
    </source>
</evidence>
<dbReference type="EMBL" id="AP018711">
    <property type="protein sequence ID" value="BBE33783.1"/>
    <property type="molecule type" value="Genomic_DNA"/>
</dbReference>
<dbReference type="PANTHER" id="PTHR22726">
    <property type="entry name" value="METALLOENDOPEPTIDASE OMA1"/>
    <property type="match status" value="1"/>
</dbReference>
<dbReference type="RefSeq" id="WP_121047376.1">
    <property type="nucleotide sequence ID" value="NZ_AP018711.1"/>
</dbReference>
<evidence type="ECO:0000313" key="12">
    <source>
        <dbReference type="Proteomes" id="UP000276029"/>
    </source>
</evidence>
<sequence>MTNAWLYDGESALRRSVTLAARDGALEIAGENGTARVAPDDLVFIESRPDERIYGRKDVLGWRLGVPEPVADTLAALLPHAARYGGWIDRVGLWRASAIGLAVSAAVLFAVYQLPHWLAPLVPDRVMKSYGDAMVGDFGGKFCAGPGGQAALDTLTRRLAPEVKDLNVRVVNLPIVNAAALPGGNIVIFNELLKEAKSPEEFSGVLAHEIAHIEHRDVAEAMVRELGLGLVLTTLGGDVAGNVHSLLSLSYSRDAEGAADAESIAMMNRARISPAPTAGFFERLAKDENTIGGADVLVYLSSHPISKGRAAAFRKGAAKDTAYTPALSRDEWDALVDICHNDPDRQD</sequence>
<reference evidence="10 12" key="2">
    <citation type="submission" date="2018-10" db="EMBL/GenBank/DDBJ databases">
        <title>Genomic Encyclopedia of Type Strains, Phase IV (KMG-IV): sequencing the most valuable type-strain genomes for metagenomic binning, comparative biology and taxonomic classification.</title>
        <authorList>
            <person name="Goeker M."/>
        </authorList>
    </citation>
    <scope>NUCLEOTIDE SEQUENCE [LARGE SCALE GENOMIC DNA]</scope>
    <source>
        <strain evidence="10 12">DSM 19791</strain>
    </source>
</reference>
<organism evidence="9 11">
    <name type="scientific">Sphingosinicella microcystinivorans</name>
    <dbReference type="NCBI Taxonomy" id="335406"/>
    <lineage>
        <taxon>Bacteria</taxon>
        <taxon>Pseudomonadati</taxon>
        <taxon>Pseudomonadota</taxon>
        <taxon>Alphaproteobacteria</taxon>
        <taxon>Sphingomonadales</taxon>
        <taxon>Sphingosinicellaceae</taxon>
        <taxon>Sphingosinicella</taxon>
    </lineage>
</organism>
<keyword evidence="1 6" id="KW-0645">Protease</keyword>
<evidence type="ECO:0000259" key="8">
    <source>
        <dbReference type="Pfam" id="PF01435"/>
    </source>
</evidence>
<dbReference type="AlphaFoldDB" id="A0AAD1D5J8"/>
<dbReference type="Pfam" id="PF01435">
    <property type="entry name" value="Peptidase_M48"/>
    <property type="match status" value="1"/>
</dbReference>
<dbReference type="GO" id="GO:0016020">
    <property type="term" value="C:membrane"/>
    <property type="evidence" value="ECO:0007669"/>
    <property type="project" value="TreeGrafter"/>
</dbReference>
<evidence type="ECO:0000256" key="3">
    <source>
        <dbReference type="ARBA" id="ARBA00022801"/>
    </source>
</evidence>
<dbReference type="InterPro" id="IPR001915">
    <property type="entry name" value="Peptidase_M48"/>
</dbReference>
<proteinExistence type="inferred from homology"/>
<dbReference type="Proteomes" id="UP000275727">
    <property type="component" value="Chromosome"/>
</dbReference>
<evidence type="ECO:0000256" key="6">
    <source>
        <dbReference type="RuleBase" id="RU003983"/>
    </source>
</evidence>
<keyword evidence="2" id="KW-0479">Metal-binding</keyword>
<name>A0AAD1D5J8_SPHMI</name>
<reference evidence="9 11" key="1">
    <citation type="submission" date="2018-06" db="EMBL/GenBank/DDBJ databases">
        <title>Complete Genome Sequence of the Microcystin-Degrading Bacterium Sphingosinicella microcystinivorans Strain B-9.</title>
        <authorList>
            <person name="Jin H."/>
            <person name="Nishizawa T."/>
            <person name="Guo Y."/>
            <person name="Nishizawa A."/>
            <person name="Park H."/>
            <person name="Kato H."/>
            <person name="Tsuji K."/>
            <person name="Harada K."/>
        </authorList>
    </citation>
    <scope>NUCLEOTIDE SEQUENCE [LARGE SCALE GENOMIC DNA]</scope>
    <source>
        <strain evidence="9 11">B9</strain>
    </source>
</reference>
<comment type="cofactor">
    <cofactor evidence="6">
        <name>Zn(2+)</name>
        <dbReference type="ChEBI" id="CHEBI:29105"/>
    </cofactor>
    <text evidence="6">Binds 1 zinc ion per subunit.</text>
</comment>
<evidence type="ECO:0000313" key="9">
    <source>
        <dbReference type="EMBL" id="BBE33783.1"/>
    </source>
</evidence>
<keyword evidence="5 6" id="KW-0482">Metalloprotease</keyword>
<gene>
    <name evidence="10" type="ORF">DFR51_0409</name>
    <name evidence="9" type="ORF">SmB9_14410</name>
</gene>
<comment type="similarity">
    <text evidence="6">Belongs to the peptidase M48 family.</text>
</comment>
<dbReference type="KEGG" id="smic:SmB9_14410"/>
<keyword evidence="7" id="KW-0812">Transmembrane</keyword>
<protein>
    <submittedName>
        <fullName evidence="9">Metalloendopeptidase</fullName>
    </submittedName>
    <submittedName>
        <fullName evidence="10">Peptidase M48-like protein</fullName>
    </submittedName>
</protein>
<evidence type="ECO:0000256" key="1">
    <source>
        <dbReference type="ARBA" id="ARBA00022670"/>
    </source>
</evidence>
<evidence type="ECO:0000256" key="4">
    <source>
        <dbReference type="ARBA" id="ARBA00022833"/>
    </source>
</evidence>
<evidence type="ECO:0000256" key="7">
    <source>
        <dbReference type="SAM" id="Phobius"/>
    </source>
</evidence>
<dbReference type="GO" id="GO:0046872">
    <property type="term" value="F:metal ion binding"/>
    <property type="evidence" value="ECO:0007669"/>
    <property type="project" value="UniProtKB-KW"/>
</dbReference>